<protein>
    <submittedName>
        <fullName evidence="2">Uncharacterized protein</fullName>
    </submittedName>
</protein>
<dbReference type="EMBL" id="RXGB01004124">
    <property type="protein sequence ID" value="TMW90494.1"/>
    <property type="molecule type" value="Genomic_DNA"/>
</dbReference>
<evidence type="ECO:0000313" key="2">
    <source>
        <dbReference type="EMBL" id="TMW90494.1"/>
    </source>
</evidence>
<organism evidence="2">
    <name type="scientific">Solanum chilense</name>
    <name type="common">Tomato</name>
    <name type="synonym">Lycopersicon chilense</name>
    <dbReference type="NCBI Taxonomy" id="4083"/>
    <lineage>
        <taxon>Eukaryota</taxon>
        <taxon>Viridiplantae</taxon>
        <taxon>Streptophyta</taxon>
        <taxon>Embryophyta</taxon>
        <taxon>Tracheophyta</taxon>
        <taxon>Spermatophyta</taxon>
        <taxon>Magnoliopsida</taxon>
        <taxon>eudicotyledons</taxon>
        <taxon>Gunneridae</taxon>
        <taxon>Pentapetalae</taxon>
        <taxon>asterids</taxon>
        <taxon>lamiids</taxon>
        <taxon>Solanales</taxon>
        <taxon>Solanaceae</taxon>
        <taxon>Solanoideae</taxon>
        <taxon>Solaneae</taxon>
        <taxon>Solanum</taxon>
        <taxon>Solanum subgen. Lycopersicon</taxon>
    </lineage>
</organism>
<evidence type="ECO:0000256" key="1">
    <source>
        <dbReference type="SAM" id="MobiDB-lite"/>
    </source>
</evidence>
<name>A0A6N2B917_SOLCI</name>
<comment type="caution">
    <text evidence="2">The sequence shown here is derived from an EMBL/GenBank/DDBJ whole genome shotgun (WGS) entry which is preliminary data.</text>
</comment>
<reference evidence="2" key="1">
    <citation type="submission" date="2019-05" db="EMBL/GenBank/DDBJ databases">
        <title>The de novo reference genome and transcriptome assemblies of the wild tomato species Solanum chilense.</title>
        <authorList>
            <person name="Stam R."/>
            <person name="Nosenko T."/>
            <person name="Hoerger A.C."/>
            <person name="Stephan W."/>
            <person name="Seidel M.A."/>
            <person name="Kuhn J.M.M."/>
            <person name="Haberer G."/>
            <person name="Tellier A."/>
        </authorList>
    </citation>
    <scope>NUCLEOTIDE SEQUENCE</scope>
    <source>
        <tissue evidence="2">Mature leaves</tissue>
    </source>
</reference>
<proteinExistence type="predicted"/>
<gene>
    <name evidence="2" type="ORF">EJD97_015630</name>
</gene>
<sequence>KGATRKGPLNRWREVPRKEKSTPKQRVFVVPRLSKHDLPALTSFSTLVRTTGQGILQPSSVSTRK</sequence>
<feature type="compositionally biased region" description="Basic and acidic residues" evidence="1">
    <location>
        <begin position="11"/>
        <end position="22"/>
    </location>
</feature>
<dbReference type="AlphaFoldDB" id="A0A6N2B917"/>
<feature type="region of interest" description="Disordered" evidence="1">
    <location>
        <begin position="1"/>
        <end position="23"/>
    </location>
</feature>
<feature type="non-terminal residue" evidence="2">
    <location>
        <position position="1"/>
    </location>
</feature>
<accession>A0A6N2B917</accession>